<dbReference type="GO" id="GO:0009228">
    <property type="term" value="P:thiamine biosynthetic process"/>
    <property type="evidence" value="ECO:0007669"/>
    <property type="project" value="UniProtKB-KW"/>
</dbReference>
<dbReference type="GO" id="GO:0004789">
    <property type="term" value="F:thiamine-phosphate diphosphorylase activity"/>
    <property type="evidence" value="ECO:0007669"/>
    <property type="project" value="UniProtKB-EC"/>
</dbReference>
<keyword evidence="2" id="KW-0808">Transferase</keyword>
<dbReference type="CDD" id="cd00564">
    <property type="entry name" value="TMP_TenI"/>
    <property type="match status" value="1"/>
</dbReference>
<dbReference type="InterPro" id="IPR036206">
    <property type="entry name" value="ThiamineP_synth_sf"/>
</dbReference>
<dbReference type="InterPro" id="IPR013785">
    <property type="entry name" value="Aldolase_TIM"/>
</dbReference>
<sequence length="77" mass="8169">MTATKKVSRAMTKDEVLNILENADIPACAIGGIDEETGQQLNGLGLDGIAVISSILSRPDITEAARRMRDVAEMIIG</sequence>
<dbReference type="InterPro" id="IPR022998">
    <property type="entry name" value="ThiamineP_synth_TenI"/>
</dbReference>
<reference evidence="2" key="1">
    <citation type="submission" date="2019-08" db="EMBL/GenBank/DDBJ databases">
        <authorList>
            <person name="Kucharzyk K."/>
            <person name="Murdoch R.W."/>
            <person name="Higgins S."/>
            <person name="Loffler F."/>
        </authorList>
    </citation>
    <scope>NUCLEOTIDE SEQUENCE</scope>
</reference>
<gene>
    <name evidence="2" type="primary">thiE_26</name>
    <name evidence="2" type="ORF">SDC9_116683</name>
</gene>
<evidence type="ECO:0000313" key="2">
    <source>
        <dbReference type="EMBL" id="MPM69735.1"/>
    </source>
</evidence>
<organism evidence="2">
    <name type="scientific">bioreactor metagenome</name>
    <dbReference type="NCBI Taxonomy" id="1076179"/>
    <lineage>
        <taxon>unclassified sequences</taxon>
        <taxon>metagenomes</taxon>
        <taxon>ecological metagenomes</taxon>
    </lineage>
</organism>
<dbReference type="EMBL" id="VSSQ01023045">
    <property type="protein sequence ID" value="MPM69735.1"/>
    <property type="molecule type" value="Genomic_DNA"/>
</dbReference>
<evidence type="ECO:0000259" key="1">
    <source>
        <dbReference type="Pfam" id="PF02581"/>
    </source>
</evidence>
<dbReference type="AlphaFoldDB" id="A0A645BWW1"/>
<dbReference type="EC" id="2.5.1.3" evidence="2"/>
<comment type="caution">
    <text evidence="2">The sequence shown here is derived from an EMBL/GenBank/DDBJ whole genome shotgun (WGS) entry which is preliminary data.</text>
</comment>
<proteinExistence type="predicted"/>
<dbReference type="SUPFAM" id="SSF51391">
    <property type="entry name" value="Thiamin phosphate synthase"/>
    <property type="match status" value="1"/>
</dbReference>
<feature type="domain" description="Thiamine phosphate synthase/TenI" evidence="1">
    <location>
        <begin position="2"/>
        <end position="55"/>
    </location>
</feature>
<dbReference type="Gene3D" id="3.20.20.70">
    <property type="entry name" value="Aldolase class I"/>
    <property type="match status" value="1"/>
</dbReference>
<dbReference type="Pfam" id="PF02581">
    <property type="entry name" value="TMP-TENI"/>
    <property type="match status" value="1"/>
</dbReference>
<accession>A0A645BWW1</accession>
<protein>
    <submittedName>
        <fullName evidence="2">Thiamine-phosphate synthase</fullName>
        <ecNumber evidence="2">2.5.1.3</ecNumber>
    </submittedName>
</protein>
<name>A0A645BWW1_9ZZZZ</name>